<dbReference type="AlphaFoldDB" id="A0A1H1RGX5"/>
<feature type="transmembrane region" description="Helical" evidence="1">
    <location>
        <begin position="25"/>
        <end position="44"/>
    </location>
</feature>
<feature type="transmembrane region" description="Helical" evidence="1">
    <location>
        <begin position="50"/>
        <end position="67"/>
    </location>
</feature>
<organism evidence="2 3">
    <name type="scientific">Actinoplanes derwentensis</name>
    <dbReference type="NCBI Taxonomy" id="113562"/>
    <lineage>
        <taxon>Bacteria</taxon>
        <taxon>Bacillati</taxon>
        <taxon>Actinomycetota</taxon>
        <taxon>Actinomycetes</taxon>
        <taxon>Micromonosporales</taxon>
        <taxon>Micromonosporaceae</taxon>
        <taxon>Actinoplanes</taxon>
    </lineage>
</organism>
<keyword evidence="1" id="KW-0812">Transmembrane</keyword>
<sequence>MEDDVLTFQAPTDRRLVRWAVERKIRFIMLGASAAFLPVAALLVAAGPGAAAIGVLIGAVVVALVMPGQAATGAMARVTENERAHLLRLFRSQER</sequence>
<keyword evidence="3" id="KW-1185">Reference proteome</keyword>
<dbReference type="RefSeq" id="WP_092541313.1">
    <property type="nucleotide sequence ID" value="NZ_BOMJ01000081.1"/>
</dbReference>
<accession>A0A1H1RGX5</accession>
<name>A0A1H1RGX5_9ACTN</name>
<gene>
    <name evidence="2" type="ORF">SAMN04489716_0585</name>
</gene>
<proteinExistence type="predicted"/>
<protein>
    <submittedName>
        <fullName evidence="2">Uncharacterized protein</fullName>
    </submittedName>
</protein>
<evidence type="ECO:0000313" key="2">
    <source>
        <dbReference type="EMBL" id="SDS34903.1"/>
    </source>
</evidence>
<dbReference type="Proteomes" id="UP000198688">
    <property type="component" value="Chromosome I"/>
</dbReference>
<evidence type="ECO:0000256" key="1">
    <source>
        <dbReference type="SAM" id="Phobius"/>
    </source>
</evidence>
<reference evidence="2 3" key="1">
    <citation type="submission" date="2016-10" db="EMBL/GenBank/DDBJ databases">
        <authorList>
            <person name="de Groot N.N."/>
        </authorList>
    </citation>
    <scope>NUCLEOTIDE SEQUENCE [LARGE SCALE GENOMIC DNA]</scope>
    <source>
        <strain evidence="2 3">DSM 43941</strain>
    </source>
</reference>
<dbReference type="STRING" id="113562.SAMN04489716_0585"/>
<keyword evidence="1" id="KW-1133">Transmembrane helix</keyword>
<keyword evidence="1" id="KW-0472">Membrane</keyword>
<dbReference type="EMBL" id="LT629758">
    <property type="protein sequence ID" value="SDS34903.1"/>
    <property type="molecule type" value="Genomic_DNA"/>
</dbReference>
<evidence type="ECO:0000313" key="3">
    <source>
        <dbReference type="Proteomes" id="UP000198688"/>
    </source>
</evidence>